<dbReference type="PROSITE" id="PS50262">
    <property type="entry name" value="G_PROTEIN_RECEP_F1_2"/>
    <property type="match status" value="1"/>
</dbReference>
<evidence type="ECO:0000256" key="6">
    <source>
        <dbReference type="ARBA" id="ARBA00023136"/>
    </source>
</evidence>
<evidence type="ECO:0000256" key="5">
    <source>
        <dbReference type="ARBA" id="ARBA00023040"/>
    </source>
</evidence>
<dbReference type="InterPro" id="IPR050119">
    <property type="entry name" value="CCR1-9-like"/>
</dbReference>
<feature type="transmembrane region" description="Helical" evidence="11">
    <location>
        <begin position="126"/>
        <end position="145"/>
    </location>
</feature>
<evidence type="ECO:0000256" key="2">
    <source>
        <dbReference type="ARBA" id="ARBA00022475"/>
    </source>
</evidence>
<dbReference type="SUPFAM" id="SSF81321">
    <property type="entry name" value="Family A G protein-coupled receptor-like"/>
    <property type="match status" value="1"/>
</dbReference>
<feature type="transmembrane region" description="Helical" evidence="11">
    <location>
        <begin position="165"/>
        <end position="184"/>
    </location>
</feature>
<feature type="transmembrane region" description="Helical" evidence="11">
    <location>
        <begin position="217"/>
        <end position="239"/>
    </location>
</feature>
<feature type="domain" description="G-protein coupled receptors family 1 profile" evidence="12">
    <location>
        <begin position="63"/>
        <end position="261"/>
    </location>
</feature>
<evidence type="ECO:0000259" key="12">
    <source>
        <dbReference type="PROSITE" id="PS50262"/>
    </source>
</evidence>
<evidence type="ECO:0000256" key="9">
    <source>
        <dbReference type="RuleBase" id="RU000688"/>
    </source>
</evidence>
<dbReference type="InterPro" id="IPR000276">
    <property type="entry name" value="GPCR_Rhodpsn"/>
</dbReference>
<dbReference type="InterPro" id="IPR005383">
    <property type="entry name" value="ACKR4"/>
</dbReference>
<dbReference type="Proteomes" id="UP000694863">
    <property type="component" value="Unplaced"/>
</dbReference>
<evidence type="ECO:0000256" key="8">
    <source>
        <dbReference type="ARBA" id="ARBA00023224"/>
    </source>
</evidence>
<comment type="similarity">
    <text evidence="9">Belongs to the G-protein coupled receptor 1 family.</text>
</comment>
<evidence type="ECO:0000313" key="13">
    <source>
        <dbReference type="Proteomes" id="UP000694863"/>
    </source>
</evidence>
<evidence type="ECO:0000256" key="3">
    <source>
        <dbReference type="ARBA" id="ARBA00022692"/>
    </source>
</evidence>
<evidence type="ECO:0000256" key="7">
    <source>
        <dbReference type="ARBA" id="ARBA00023170"/>
    </source>
</evidence>
<comment type="subcellular location">
    <subcellularLocation>
        <location evidence="1">Cell membrane</location>
        <topology evidence="1">Multi-pass membrane protein</topology>
    </subcellularLocation>
</comment>
<dbReference type="PRINTS" id="PR01558">
    <property type="entry name" value="CHEMOKINER11"/>
</dbReference>
<feature type="transmembrane region" description="Helical" evidence="11">
    <location>
        <begin position="52"/>
        <end position="72"/>
    </location>
</feature>
<evidence type="ECO:0000313" key="14">
    <source>
        <dbReference type="RefSeq" id="XP_012860461.1"/>
    </source>
</evidence>
<name>A0ABM0ZQQ7_ECHTE</name>
<dbReference type="RefSeq" id="XP_012860461.1">
    <property type="nucleotide sequence ID" value="XM_013005007.2"/>
</dbReference>
<evidence type="ECO:0000256" key="4">
    <source>
        <dbReference type="ARBA" id="ARBA00022989"/>
    </source>
</evidence>
<evidence type="ECO:0000256" key="11">
    <source>
        <dbReference type="SAM" id="Phobius"/>
    </source>
</evidence>
<dbReference type="InterPro" id="IPR017452">
    <property type="entry name" value="GPCR_Rhodpsn_7TM"/>
</dbReference>
<keyword evidence="4 11" id="KW-1133">Transmembrane helix</keyword>
<keyword evidence="6 11" id="KW-0472">Membrane</keyword>
<dbReference type="Gene3D" id="1.20.1070.10">
    <property type="entry name" value="Rhodopsin 7-helix transmembrane proteins"/>
    <property type="match status" value="1"/>
</dbReference>
<dbReference type="PROSITE" id="PS00237">
    <property type="entry name" value="G_PROTEIN_RECEP_F1_1"/>
    <property type="match status" value="1"/>
</dbReference>
<feature type="transmembrane region" description="Helical" evidence="11">
    <location>
        <begin position="251"/>
        <end position="274"/>
    </location>
</feature>
<feature type="transmembrane region" description="Helical" evidence="11">
    <location>
        <begin position="84"/>
        <end position="106"/>
    </location>
</feature>
<keyword evidence="2" id="KW-1003">Cell membrane</keyword>
<keyword evidence="8 9" id="KW-0807">Transducer</keyword>
<evidence type="ECO:0000256" key="1">
    <source>
        <dbReference type="ARBA" id="ARBA00004651"/>
    </source>
</evidence>
<dbReference type="PANTHER" id="PTHR10489:SF664">
    <property type="entry name" value="C-C CHEMOKINE RECEPTOR TYPE 9"/>
    <property type="match status" value="1"/>
</dbReference>
<dbReference type="PRINTS" id="PR00237">
    <property type="entry name" value="GPCRRHODOPSN"/>
</dbReference>
<accession>A0ABM0ZQQ7</accession>
<dbReference type="PRINTS" id="PR00657">
    <property type="entry name" value="CCCHEMOKINER"/>
</dbReference>
<dbReference type="Pfam" id="PF00001">
    <property type="entry name" value="7tm_1"/>
    <property type="match status" value="1"/>
</dbReference>
<keyword evidence="13" id="KW-1185">Reference proteome</keyword>
<evidence type="ECO:0000256" key="10">
    <source>
        <dbReference type="SAM" id="MobiDB-lite"/>
    </source>
</evidence>
<keyword evidence="3 9" id="KW-0812">Transmembrane</keyword>
<keyword evidence="7 9" id="KW-0675">Receptor</keyword>
<sequence>MTPTDFASLLPNASEEYNYGFPSSLDDYPDFSDLFCEKSHVRKFASRFLPPLYWLAFTVGALGNSLVILVYCYCTRAKTVTDMFLLNLTMADLLFLLTLPFWASAAADQWTFSGFVCKVVNSTYKVNFYSCVLLITCISVDRYIVITQAMKAQMWRRKRLLYSKMVCVTIWVGAVVLCTPEMLYSQVTWKSNVSACTMVYPSNLSTRVKSSVLTLKVILGFLCPLGVMVFCYTIIIHTLLRAKRSSKHKALRVIVAVLTAFTAEPFFLVATSLVSTPKPVQPLSTTQASTGRRRGQGAEQEGYRLGMEGSLSQTEGPGSLATDRIGCPDAVEPGPLH</sequence>
<proteinExistence type="inferred from homology"/>
<feature type="region of interest" description="Disordered" evidence="10">
    <location>
        <begin position="278"/>
        <end position="337"/>
    </location>
</feature>
<protein>
    <submittedName>
        <fullName evidence="14">C-C chemokine receptor type 9</fullName>
    </submittedName>
</protein>
<dbReference type="GeneID" id="101651571"/>
<keyword evidence="5 9" id="KW-0297">G-protein coupled receptor</keyword>
<organism evidence="13 14">
    <name type="scientific">Echinops telfairi</name>
    <name type="common">Lesser hedgehog tenrec</name>
    <dbReference type="NCBI Taxonomy" id="9371"/>
    <lineage>
        <taxon>Eukaryota</taxon>
        <taxon>Metazoa</taxon>
        <taxon>Chordata</taxon>
        <taxon>Craniata</taxon>
        <taxon>Vertebrata</taxon>
        <taxon>Euteleostomi</taxon>
        <taxon>Mammalia</taxon>
        <taxon>Eutheria</taxon>
        <taxon>Afrotheria</taxon>
        <taxon>Tenrecidae</taxon>
        <taxon>Tenrecinae</taxon>
        <taxon>Echinops</taxon>
    </lineage>
</organism>
<reference evidence="14" key="1">
    <citation type="submission" date="2025-08" db="UniProtKB">
        <authorList>
            <consortium name="RefSeq"/>
        </authorList>
    </citation>
    <scope>IDENTIFICATION</scope>
</reference>
<dbReference type="InterPro" id="IPR000355">
    <property type="entry name" value="Chemokine_rcpt"/>
</dbReference>
<dbReference type="PANTHER" id="PTHR10489">
    <property type="entry name" value="CELL ADHESION MOLECULE"/>
    <property type="match status" value="1"/>
</dbReference>
<gene>
    <name evidence="14" type="primary">CCR9</name>
</gene>